<dbReference type="Gene3D" id="3.40.50.2000">
    <property type="entry name" value="Glycogen Phosphorylase B"/>
    <property type="match status" value="2"/>
</dbReference>
<dbReference type="RefSeq" id="WP_148932450.1">
    <property type="nucleotide sequence ID" value="NZ_VNHS01000012.1"/>
</dbReference>
<feature type="domain" description="DUF3492" evidence="2">
    <location>
        <begin position="8"/>
        <end position="283"/>
    </location>
</feature>
<keyword evidence="3" id="KW-0808">Transferase</keyword>
<dbReference type="GO" id="GO:0016740">
    <property type="term" value="F:transferase activity"/>
    <property type="evidence" value="ECO:0007669"/>
    <property type="project" value="UniProtKB-KW"/>
</dbReference>
<dbReference type="SUPFAM" id="SSF53756">
    <property type="entry name" value="UDP-Glycosyltransferase/glycogen phosphorylase"/>
    <property type="match status" value="1"/>
</dbReference>
<evidence type="ECO:0000313" key="4">
    <source>
        <dbReference type="Proteomes" id="UP000323257"/>
    </source>
</evidence>
<dbReference type="NCBIfam" id="NF038011">
    <property type="entry name" value="PelF"/>
    <property type="match status" value="1"/>
</dbReference>
<evidence type="ECO:0000256" key="1">
    <source>
        <dbReference type="SAM" id="MobiDB-lite"/>
    </source>
</evidence>
<dbReference type="Pfam" id="PF13692">
    <property type="entry name" value="Glyco_trans_1_4"/>
    <property type="match status" value="1"/>
</dbReference>
<dbReference type="InterPro" id="IPR022622">
    <property type="entry name" value="DUF3492"/>
</dbReference>
<dbReference type="EMBL" id="VNHS01000012">
    <property type="protein sequence ID" value="TYP70090.1"/>
    <property type="molecule type" value="Genomic_DNA"/>
</dbReference>
<sequence length="637" mass="70732">MNDNNMLVMLATEGTYPYHQGGVSTWCDILVNSLEQVDFVVYSIMMNPFVTQKFKLPGRASLYGVPLWGTEEPSEHLKTPFADVYAQKLRTGEKEIREHFLPLLQALLRELTAEIKDPYRLADTLVGLYRYFERYEYKATFKHELVWDYYKSMMLAIAADKSTGFSQPDIHGLIQSLGWVYRFFNIVNTPVPRAHVAHSSAAAFCGIPCVLAKKIYDTPYLLTEHGIYLREQYLSLSGRGYSTFLTKFLIRMIQSITSLNYAFADQVSPVCLYNTRWESELGISKRRIEVIYNGIDTRVFKPDESRRSEGSGVTIAMIARIDPIKDIKTFLRAARIVLDKQPAATFVVYGSVSVPAYYEECLALREELRLGGSFVFAGHATQMTAAYNSGDVIVLSSISEAFPYSVVEAMMTGRPVVATDVGGISEALGETGKLVEPRNPQALAEAILAYADNPGLRAEAGRDGRERALSYFTLSRVLELHMKSYIKLAACAAERIPPVARKAWEDPARQQGAEEAEKDGSPALGERGDTRDQMSSGAGVFGPGADTLEDLDVPEELARRQRSAVEEGLSLAARGRHEPAIAAYRDALAILPDAPCVPYILTELAGSYNALGRHDDAMAELLRSELYASLQADRRIG</sequence>
<dbReference type="InterPro" id="IPR011990">
    <property type="entry name" value="TPR-like_helical_dom_sf"/>
</dbReference>
<evidence type="ECO:0000313" key="3">
    <source>
        <dbReference type="EMBL" id="TYP70090.1"/>
    </source>
</evidence>
<dbReference type="AlphaFoldDB" id="A0A5S5BV93"/>
<proteinExistence type="predicted"/>
<dbReference type="Gene3D" id="1.25.40.10">
    <property type="entry name" value="Tetratricopeptide repeat domain"/>
    <property type="match status" value="1"/>
</dbReference>
<feature type="region of interest" description="Disordered" evidence="1">
    <location>
        <begin position="503"/>
        <end position="545"/>
    </location>
</feature>
<dbReference type="Pfam" id="PF11997">
    <property type="entry name" value="DUF3492"/>
    <property type="match status" value="1"/>
</dbReference>
<gene>
    <name evidence="3" type="ORF">BCM02_11268</name>
</gene>
<comment type="caution">
    <text evidence="3">The sequence shown here is derived from an EMBL/GenBank/DDBJ whole genome shotgun (WGS) entry which is preliminary data.</text>
</comment>
<accession>A0A5S5BV93</accession>
<dbReference type="SUPFAM" id="SSF48452">
    <property type="entry name" value="TPR-like"/>
    <property type="match status" value="1"/>
</dbReference>
<dbReference type="Proteomes" id="UP000323257">
    <property type="component" value="Unassembled WGS sequence"/>
</dbReference>
<protein>
    <submittedName>
        <fullName evidence="3">Glycosyltransferase involved in cell wall biosynthesis</fullName>
    </submittedName>
</protein>
<dbReference type="PANTHER" id="PTHR12526">
    <property type="entry name" value="GLYCOSYLTRANSFERASE"/>
    <property type="match status" value="1"/>
</dbReference>
<evidence type="ECO:0000259" key="2">
    <source>
        <dbReference type="Pfam" id="PF11997"/>
    </source>
</evidence>
<dbReference type="InterPro" id="IPR047691">
    <property type="entry name" value="PelF-like"/>
</dbReference>
<name>A0A5S5BV93_9BACL</name>
<keyword evidence="4" id="KW-1185">Reference proteome</keyword>
<dbReference type="OrthoDB" id="9772485at2"/>
<reference evidence="3 4" key="1">
    <citation type="submission" date="2019-07" db="EMBL/GenBank/DDBJ databases">
        <title>Genomic Encyclopedia of Type Strains, Phase III (KMG-III): the genomes of soil and plant-associated and newly described type strains.</title>
        <authorList>
            <person name="Whitman W."/>
        </authorList>
    </citation>
    <scope>NUCLEOTIDE SEQUENCE [LARGE SCALE GENOMIC DNA]</scope>
    <source>
        <strain evidence="3 4">BL24</strain>
    </source>
</reference>
<organism evidence="3 4">
    <name type="scientific">Paenibacillus methanolicus</name>
    <dbReference type="NCBI Taxonomy" id="582686"/>
    <lineage>
        <taxon>Bacteria</taxon>
        <taxon>Bacillati</taxon>
        <taxon>Bacillota</taxon>
        <taxon>Bacilli</taxon>
        <taxon>Bacillales</taxon>
        <taxon>Paenibacillaceae</taxon>
        <taxon>Paenibacillus</taxon>
    </lineage>
</organism>